<dbReference type="EMBL" id="GL445914">
    <property type="protein sequence ID" value="EFN88850.1"/>
    <property type="molecule type" value="Genomic_DNA"/>
</dbReference>
<feature type="non-terminal residue" evidence="1">
    <location>
        <position position="68"/>
    </location>
</feature>
<dbReference type="InParanoid" id="E2B661"/>
<organism evidence="2">
    <name type="scientific">Harpegnathos saltator</name>
    <name type="common">Jerdon's jumping ant</name>
    <dbReference type="NCBI Taxonomy" id="610380"/>
    <lineage>
        <taxon>Eukaryota</taxon>
        <taxon>Metazoa</taxon>
        <taxon>Ecdysozoa</taxon>
        <taxon>Arthropoda</taxon>
        <taxon>Hexapoda</taxon>
        <taxon>Insecta</taxon>
        <taxon>Pterygota</taxon>
        <taxon>Neoptera</taxon>
        <taxon>Endopterygota</taxon>
        <taxon>Hymenoptera</taxon>
        <taxon>Apocrita</taxon>
        <taxon>Aculeata</taxon>
        <taxon>Formicoidea</taxon>
        <taxon>Formicidae</taxon>
        <taxon>Ponerinae</taxon>
        <taxon>Ponerini</taxon>
        <taxon>Harpegnathos</taxon>
    </lineage>
</organism>
<name>E2B661_HARSA</name>
<feature type="non-terminal residue" evidence="1">
    <location>
        <position position="1"/>
    </location>
</feature>
<evidence type="ECO:0000313" key="2">
    <source>
        <dbReference type="Proteomes" id="UP000008237"/>
    </source>
</evidence>
<protein>
    <submittedName>
        <fullName evidence="1">Uncharacterized protein</fullName>
    </submittedName>
</protein>
<dbReference type="Proteomes" id="UP000008237">
    <property type="component" value="Unassembled WGS sequence"/>
</dbReference>
<dbReference type="AlphaFoldDB" id="E2B661"/>
<evidence type="ECO:0000313" key="1">
    <source>
        <dbReference type="EMBL" id="EFN88850.1"/>
    </source>
</evidence>
<dbReference type="OrthoDB" id="7540217at2759"/>
<keyword evidence="2" id="KW-1185">Reference proteome</keyword>
<reference evidence="1 2" key="1">
    <citation type="journal article" date="2010" name="Science">
        <title>Genomic comparison of the ants Camponotus floridanus and Harpegnathos saltator.</title>
        <authorList>
            <person name="Bonasio R."/>
            <person name="Zhang G."/>
            <person name="Ye C."/>
            <person name="Mutti N.S."/>
            <person name="Fang X."/>
            <person name="Qin N."/>
            <person name="Donahue G."/>
            <person name="Yang P."/>
            <person name="Li Q."/>
            <person name="Li C."/>
            <person name="Zhang P."/>
            <person name="Huang Z."/>
            <person name="Berger S.L."/>
            <person name="Reinberg D."/>
            <person name="Wang J."/>
            <person name="Liebig J."/>
        </authorList>
    </citation>
    <scope>NUCLEOTIDE SEQUENCE [LARGE SCALE GENOMIC DNA]</scope>
    <source>
        <strain evidence="1 2">R22 G/1</strain>
    </source>
</reference>
<accession>E2B661</accession>
<gene>
    <name evidence="1" type="ORF">EAI_08437</name>
</gene>
<sequence length="68" mass="8056">LFWSKGFWLPNSLEPNSLHYYVWNIVERVTNKARYPIVASLRAAIEAEFTKKDRVQLQTACFRIRIEA</sequence>
<proteinExistence type="predicted"/>